<sequence length="243" mass="28177">MLNQTSMPVHLVVDFAEDVYIHVGTDTKPSRSNVTDQASDHIIGGEVMRMSFYPDGLTLQNESLQNHLLLTAHLLDTYRKSTVSVEFCYPTQPALAWEFMKMVNQRRVPVKSFSFLIYAASSEFIPKILDECTEVTDLIWFNAMLPDNFFYTPPRPFKATEFRVNIATKWFDPQSFMSCRRIILKINRNSTWTAQWWNAFIQNWIDSDVALEYLSCNHTESSNFLEMISGLSQPYVIIQFLLS</sequence>
<organism evidence="1 2">
    <name type="scientific">Caenorhabditis tropicalis</name>
    <dbReference type="NCBI Taxonomy" id="1561998"/>
    <lineage>
        <taxon>Eukaryota</taxon>
        <taxon>Metazoa</taxon>
        <taxon>Ecdysozoa</taxon>
        <taxon>Nematoda</taxon>
        <taxon>Chromadorea</taxon>
        <taxon>Rhabditida</taxon>
        <taxon>Rhabditina</taxon>
        <taxon>Rhabditomorpha</taxon>
        <taxon>Rhabditoidea</taxon>
        <taxon>Rhabditidae</taxon>
        <taxon>Peloderinae</taxon>
        <taxon>Caenorhabditis</taxon>
    </lineage>
</organism>
<keyword evidence="1" id="KW-1185">Reference proteome</keyword>
<accession>A0A1I7UPP6</accession>
<dbReference type="AlphaFoldDB" id="A0A1I7UPP6"/>
<dbReference type="WBParaSite" id="Csp11.Scaffold630.g18101.t1">
    <property type="protein sequence ID" value="Csp11.Scaffold630.g18101.t1"/>
    <property type="gene ID" value="Csp11.Scaffold630.g18101"/>
</dbReference>
<dbReference type="eggNOG" id="ENOG502TKI0">
    <property type="taxonomic scope" value="Eukaryota"/>
</dbReference>
<evidence type="ECO:0000313" key="2">
    <source>
        <dbReference type="WBParaSite" id="Csp11.Scaffold630.g18101.t1"/>
    </source>
</evidence>
<evidence type="ECO:0000313" key="1">
    <source>
        <dbReference type="Proteomes" id="UP000095282"/>
    </source>
</evidence>
<protein>
    <submittedName>
        <fullName evidence="2">FBA_2 domain-containing protein</fullName>
    </submittedName>
</protein>
<dbReference type="Proteomes" id="UP000095282">
    <property type="component" value="Unplaced"/>
</dbReference>
<reference evidence="2" key="1">
    <citation type="submission" date="2016-11" db="UniProtKB">
        <authorList>
            <consortium name="WormBaseParasite"/>
        </authorList>
    </citation>
    <scope>IDENTIFICATION</scope>
</reference>
<name>A0A1I7UPP6_9PELO</name>
<proteinExistence type="predicted"/>